<dbReference type="PROSITE" id="PS50405">
    <property type="entry name" value="GST_CTER"/>
    <property type="match status" value="1"/>
</dbReference>
<dbReference type="GO" id="GO:0004364">
    <property type="term" value="F:glutathione transferase activity"/>
    <property type="evidence" value="ECO:0007669"/>
    <property type="project" value="TreeGrafter"/>
</dbReference>
<protein>
    <submittedName>
        <fullName evidence="4">Uncharacterized protein</fullName>
    </submittedName>
</protein>
<dbReference type="Proteomes" id="UP000887566">
    <property type="component" value="Unplaced"/>
</dbReference>
<dbReference type="PROSITE" id="PS50404">
    <property type="entry name" value="GST_NTER"/>
    <property type="match status" value="1"/>
</dbReference>
<dbReference type="WBParaSite" id="PSAMB.scaffold701size43450.g8015.t1">
    <property type="protein sequence ID" value="PSAMB.scaffold701size43450.g8015.t1"/>
    <property type="gene ID" value="PSAMB.scaffold701size43450.g8015"/>
</dbReference>
<evidence type="ECO:0000259" key="1">
    <source>
        <dbReference type="PROSITE" id="PS50404"/>
    </source>
</evidence>
<dbReference type="InterPro" id="IPR036282">
    <property type="entry name" value="Glutathione-S-Trfase_C_sf"/>
</dbReference>
<dbReference type="Pfam" id="PF14497">
    <property type="entry name" value="GST_C_3"/>
    <property type="match status" value="1"/>
</dbReference>
<dbReference type="Gene3D" id="1.20.1050.10">
    <property type="match status" value="1"/>
</dbReference>
<dbReference type="AlphaFoldDB" id="A0A914X758"/>
<dbReference type="SFLD" id="SFLDS00019">
    <property type="entry name" value="Glutathione_Transferase_(cytos"/>
    <property type="match status" value="1"/>
</dbReference>
<name>A0A914X758_9BILA</name>
<dbReference type="InterPro" id="IPR004045">
    <property type="entry name" value="Glutathione_S-Trfase_N"/>
</dbReference>
<dbReference type="InterPro" id="IPR010987">
    <property type="entry name" value="Glutathione-S-Trfase_C-like"/>
</dbReference>
<dbReference type="GO" id="GO:0006749">
    <property type="term" value="P:glutathione metabolic process"/>
    <property type="evidence" value="ECO:0007669"/>
    <property type="project" value="TreeGrafter"/>
</dbReference>
<sequence length="193" mass="21871">MPPPPPAQPSLPTYRLIYYRGRGRAEAIRYMLVLSGKGFDDCRISISQWKTIKEREGLGEDSKLPVLEIDNKELIIGAANIGRHLANEFGFYGKSDKERAEIDEILEEIEAMYPNLTPVVRAALGKNDRQKRASWEAYKESTLTTALTSFSKRLGQNRFFVGGNLTWADLAVAEMLTRFEQCYEGSCLRDWGT</sequence>
<evidence type="ECO:0000313" key="3">
    <source>
        <dbReference type="Proteomes" id="UP000887566"/>
    </source>
</evidence>
<dbReference type="PANTHER" id="PTHR11571:SF153">
    <property type="entry name" value="GLUTATHIONE S-TRANSFERASE"/>
    <property type="match status" value="1"/>
</dbReference>
<keyword evidence="3" id="KW-1185">Reference proteome</keyword>
<dbReference type="InterPro" id="IPR036249">
    <property type="entry name" value="Thioredoxin-like_sf"/>
</dbReference>
<dbReference type="SUPFAM" id="SSF47616">
    <property type="entry name" value="GST C-terminal domain-like"/>
    <property type="match status" value="1"/>
</dbReference>
<accession>A0A914X758</accession>
<dbReference type="PANTHER" id="PTHR11571">
    <property type="entry name" value="GLUTATHIONE S-TRANSFERASE"/>
    <property type="match status" value="1"/>
</dbReference>
<feature type="domain" description="GST N-terminal" evidence="1">
    <location>
        <begin position="12"/>
        <end position="93"/>
    </location>
</feature>
<organism evidence="3 4">
    <name type="scientific">Plectus sambesii</name>
    <dbReference type="NCBI Taxonomy" id="2011161"/>
    <lineage>
        <taxon>Eukaryota</taxon>
        <taxon>Metazoa</taxon>
        <taxon>Ecdysozoa</taxon>
        <taxon>Nematoda</taxon>
        <taxon>Chromadorea</taxon>
        <taxon>Plectida</taxon>
        <taxon>Plectina</taxon>
        <taxon>Plectoidea</taxon>
        <taxon>Plectidae</taxon>
        <taxon>Plectus</taxon>
    </lineage>
</organism>
<evidence type="ECO:0000313" key="4">
    <source>
        <dbReference type="WBParaSite" id="PSAMB.scaffold701size43450.g8015.t1"/>
    </source>
</evidence>
<dbReference type="CDD" id="cd03039">
    <property type="entry name" value="GST_N_Sigma_like"/>
    <property type="match status" value="1"/>
</dbReference>
<feature type="domain" description="GST C-terminal" evidence="2">
    <location>
        <begin position="95"/>
        <end position="193"/>
    </location>
</feature>
<evidence type="ECO:0000259" key="2">
    <source>
        <dbReference type="PROSITE" id="PS50405"/>
    </source>
</evidence>
<dbReference type="InterPro" id="IPR050213">
    <property type="entry name" value="GST_superfamily"/>
</dbReference>
<proteinExistence type="predicted"/>
<dbReference type="Gene3D" id="3.40.30.10">
    <property type="entry name" value="Glutaredoxin"/>
    <property type="match status" value="1"/>
</dbReference>
<dbReference type="SUPFAM" id="SSF52833">
    <property type="entry name" value="Thioredoxin-like"/>
    <property type="match status" value="1"/>
</dbReference>
<dbReference type="InterPro" id="IPR040079">
    <property type="entry name" value="Glutathione_S-Trfase"/>
</dbReference>
<dbReference type="InterPro" id="IPR004046">
    <property type="entry name" value="GST_C"/>
</dbReference>
<reference evidence="4" key="1">
    <citation type="submission" date="2022-11" db="UniProtKB">
        <authorList>
            <consortium name="WormBaseParasite"/>
        </authorList>
    </citation>
    <scope>IDENTIFICATION</scope>
</reference>